<keyword evidence="1" id="KW-0812">Transmembrane</keyword>
<keyword evidence="1" id="KW-0472">Membrane</keyword>
<proteinExistence type="predicted"/>
<keyword evidence="3" id="KW-1185">Reference proteome</keyword>
<protein>
    <submittedName>
        <fullName evidence="2">Uncharacterized protein</fullName>
    </submittedName>
</protein>
<dbReference type="RefSeq" id="WP_092560434.1">
    <property type="nucleotide sequence ID" value="NZ_FOYZ01000006.1"/>
</dbReference>
<evidence type="ECO:0000256" key="1">
    <source>
        <dbReference type="SAM" id="Phobius"/>
    </source>
</evidence>
<evidence type="ECO:0000313" key="3">
    <source>
        <dbReference type="Proteomes" id="UP000199659"/>
    </source>
</evidence>
<organism evidence="2 3">
    <name type="scientific">Anaeromicropila populeti</name>
    <dbReference type="NCBI Taxonomy" id="37658"/>
    <lineage>
        <taxon>Bacteria</taxon>
        <taxon>Bacillati</taxon>
        <taxon>Bacillota</taxon>
        <taxon>Clostridia</taxon>
        <taxon>Lachnospirales</taxon>
        <taxon>Lachnospiraceae</taxon>
        <taxon>Anaeromicropila</taxon>
    </lineage>
</organism>
<dbReference type="Proteomes" id="UP000199659">
    <property type="component" value="Unassembled WGS sequence"/>
</dbReference>
<reference evidence="2 3" key="1">
    <citation type="submission" date="2016-10" db="EMBL/GenBank/DDBJ databases">
        <authorList>
            <person name="de Groot N.N."/>
        </authorList>
    </citation>
    <scope>NUCLEOTIDE SEQUENCE [LARGE SCALE GENOMIC DNA]</scope>
    <source>
        <strain evidence="2 3">743A</strain>
    </source>
</reference>
<dbReference type="OrthoDB" id="1936797at2"/>
<accession>A0A1I6JS92</accession>
<name>A0A1I6JS92_9FIRM</name>
<keyword evidence="1" id="KW-1133">Transmembrane helix</keyword>
<gene>
    <name evidence="2" type="ORF">SAMN05661086_01892</name>
</gene>
<sequence length="69" mass="7879">MKKGKRILSLLAVLFLLSLYITTLIVAIFTTKETGGLFFACIFATISFPVLIYAYQLIYRVLKNENDKK</sequence>
<dbReference type="AlphaFoldDB" id="A0A1I6JS92"/>
<feature type="transmembrane region" description="Helical" evidence="1">
    <location>
        <begin position="37"/>
        <end position="59"/>
    </location>
</feature>
<dbReference type="EMBL" id="FOYZ01000006">
    <property type="protein sequence ID" value="SFR81400.1"/>
    <property type="molecule type" value="Genomic_DNA"/>
</dbReference>
<evidence type="ECO:0000313" key="2">
    <source>
        <dbReference type="EMBL" id="SFR81400.1"/>
    </source>
</evidence>
<dbReference type="STRING" id="37658.SAMN05661086_01892"/>